<gene>
    <name evidence="2" type="ORF">AVEN_268267_1</name>
</gene>
<protein>
    <submittedName>
        <fullName evidence="2">Uncharacterized protein</fullName>
    </submittedName>
</protein>
<dbReference type="AlphaFoldDB" id="A0A4Y2C1H2"/>
<organism evidence="2 3">
    <name type="scientific">Araneus ventricosus</name>
    <name type="common">Orbweaver spider</name>
    <name type="synonym">Epeira ventricosa</name>
    <dbReference type="NCBI Taxonomy" id="182803"/>
    <lineage>
        <taxon>Eukaryota</taxon>
        <taxon>Metazoa</taxon>
        <taxon>Ecdysozoa</taxon>
        <taxon>Arthropoda</taxon>
        <taxon>Chelicerata</taxon>
        <taxon>Arachnida</taxon>
        <taxon>Araneae</taxon>
        <taxon>Araneomorphae</taxon>
        <taxon>Entelegynae</taxon>
        <taxon>Araneoidea</taxon>
        <taxon>Araneidae</taxon>
        <taxon>Araneus</taxon>
    </lineage>
</organism>
<keyword evidence="3" id="KW-1185">Reference proteome</keyword>
<comment type="caution">
    <text evidence="2">The sequence shown here is derived from an EMBL/GenBank/DDBJ whole genome shotgun (WGS) entry which is preliminary data.</text>
</comment>
<reference evidence="2 3" key="1">
    <citation type="journal article" date="2019" name="Sci. Rep.">
        <title>Orb-weaving spider Araneus ventricosus genome elucidates the spidroin gene catalogue.</title>
        <authorList>
            <person name="Kono N."/>
            <person name="Nakamura H."/>
            <person name="Ohtoshi R."/>
            <person name="Moran D.A.P."/>
            <person name="Shinohara A."/>
            <person name="Yoshida Y."/>
            <person name="Fujiwara M."/>
            <person name="Mori M."/>
            <person name="Tomita M."/>
            <person name="Arakawa K."/>
        </authorList>
    </citation>
    <scope>NUCLEOTIDE SEQUENCE [LARGE SCALE GENOMIC DNA]</scope>
</reference>
<proteinExistence type="predicted"/>
<feature type="compositionally biased region" description="Polar residues" evidence="1">
    <location>
        <begin position="9"/>
        <end position="23"/>
    </location>
</feature>
<name>A0A4Y2C1H2_ARAVE</name>
<sequence>MEQGPGSDLPSQLDNIPKTSLIWNGSDEEDDTTHLAPLQSSRHTSGRTFDFTYDLHVQAPMTADLQWNRLEPVTLLALAETLTTRPLRLPY</sequence>
<evidence type="ECO:0000313" key="3">
    <source>
        <dbReference type="Proteomes" id="UP000499080"/>
    </source>
</evidence>
<feature type="region of interest" description="Disordered" evidence="1">
    <location>
        <begin position="1"/>
        <end position="44"/>
    </location>
</feature>
<dbReference type="Proteomes" id="UP000499080">
    <property type="component" value="Unassembled WGS sequence"/>
</dbReference>
<dbReference type="EMBL" id="BGPR01000137">
    <property type="protein sequence ID" value="GBL98178.1"/>
    <property type="molecule type" value="Genomic_DNA"/>
</dbReference>
<evidence type="ECO:0000256" key="1">
    <source>
        <dbReference type="SAM" id="MobiDB-lite"/>
    </source>
</evidence>
<evidence type="ECO:0000313" key="2">
    <source>
        <dbReference type="EMBL" id="GBL98178.1"/>
    </source>
</evidence>
<accession>A0A4Y2C1H2</accession>